<evidence type="ECO:0000313" key="2">
    <source>
        <dbReference type="Proteomes" id="UP001234495"/>
    </source>
</evidence>
<gene>
    <name evidence="1" type="ORF">J2S19_002189</name>
</gene>
<dbReference type="RefSeq" id="WP_307341082.1">
    <property type="nucleotide sequence ID" value="NZ_JAUSUD010000009.1"/>
</dbReference>
<comment type="caution">
    <text evidence="1">The sequence shown here is derived from an EMBL/GenBank/DDBJ whole genome shotgun (WGS) entry which is preliminary data.</text>
</comment>
<name>A0ABT9ZHB1_9BACI</name>
<organism evidence="1 2">
    <name type="scientific">Metabacillus malikii</name>
    <dbReference type="NCBI Taxonomy" id="1504265"/>
    <lineage>
        <taxon>Bacteria</taxon>
        <taxon>Bacillati</taxon>
        <taxon>Bacillota</taxon>
        <taxon>Bacilli</taxon>
        <taxon>Bacillales</taxon>
        <taxon>Bacillaceae</taxon>
        <taxon>Metabacillus</taxon>
    </lineage>
</organism>
<dbReference type="Proteomes" id="UP001234495">
    <property type="component" value="Unassembled WGS sequence"/>
</dbReference>
<keyword evidence="2" id="KW-1185">Reference proteome</keyword>
<sequence length="93" mass="10730">MIKEKVFIDRLVGAINTCIRLINESDKSDVVGKGIIDNEWQSYINKNDDSFVAILTILNKKQAVEFKVHEWLRVDVNIHANDKLNALIKSYTR</sequence>
<reference evidence="1 2" key="1">
    <citation type="submission" date="2023-07" db="EMBL/GenBank/DDBJ databases">
        <title>Genomic Encyclopedia of Type Strains, Phase IV (KMG-IV): sequencing the most valuable type-strain genomes for metagenomic binning, comparative biology and taxonomic classification.</title>
        <authorList>
            <person name="Goeker M."/>
        </authorList>
    </citation>
    <scope>NUCLEOTIDE SEQUENCE [LARGE SCALE GENOMIC DNA]</scope>
    <source>
        <strain evidence="1 2">DSM 29005</strain>
    </source>
</reference>
<evidence type="ECO:0000313" key="1">
    <source>
        <dbReference type="EMBL" id="MDQ0230928.1"/>
    </source>
</evidence>
<proteinExistence type="predicted"/>
<dbReference type="EMBL" id="JAUSUD010000009">
    <property type="protein sequence ID" value="MDQ0230928.1"/>
    <property type="molecule type" value="Genomic_DNA"/>
</dbReference>
<accession>A0ABT9ZHB1</accession>
<protein>
    <submittedName>
        <fullName evidence="1">Uncharacterized protein</fullName>
    </submittedName>
</protein>